<feature type="compositionally biased region" description="Basic and acidic residues" evidence="1">
    <location>
        <begin position="23"/>
        <end position="44"/>
    </location>
</feature>
<dbReference type="Proteomes" id="UP000299102">
    <property type="component" value="Unassembled WGS sequence"/>
</dbReference>
<gene>
    <name evidence="2" type="ORF">EVAR_79978_1</name>
</gene>
<evidence type="ECO:0000313" key="2">
    <source>
        <dbReference type="EMBL" id="GBP96038.1"/>
    </source>
</evidence>
<dbReference type="AlphaFoldDB" id="A0A4C2A7G0"/>
<dbReference type="EMBL" id="BGZK01002724">
    <property type="protein sequence ID" value="GBP96038.1"/>
    <property type="molecule type" value="Genomic_DNA"/>
</dbReference>
<sequence length="76" mass="8471">MVAIHGEEKRRRKIGARRPQYGKSDDGRRPAVADDLRERPRTDEPAPAASGTAAAVPVSVPNAVRDAYTRNTRWYL</sequence>
<protein>
    <submittedName>
        <fullName evidence="2">Uncharacterized protein</fullName>
    </submittedName>
</protein>
<proteinExistence type="predicted"/>
<feature type="region of interest" description="Disordered" evidence="1">
    <location>
        <begin position="1"/>
        <end position="54"/>
    </location>
</feature>
<comment type="caution">
    <text evidence="2">The sequence shown here is derived from an EMBL/GenBank/DDBJ whole genome shotgun (WGS) entry which is preliminary data.</text>
</comment>
<reference evidence="2 3" key="1">
    <citation type="journal article" date="2019" name="Commun. Biol.">
        <title>The bagworm genome reveals a unique fibroin gene that provides high tensile strength.</title>
        <authorList>
            <person name="Kono N."/>
            <person name="Nakamura H."/>
            <person name="Ohtoshi R."/>
            <person name="Tomita M."/>
            <person name="Numata K."/>
            <person name="Arakawa K."/>
        </authorList>
    </citation>
    <scope>NUCLEOTIDE SEQUENCE [LARGE SCALE GENOMIC DNA]</scope>
</reference>
<accession>A0A4C2A7G0</accession>
<evidence type="ECO:0000313" key="3">
    <source>
        <dbReference type="Proteomes" id="UP000299102"/>
    </source>
</evidence>
<feature type="compositionally biased region" description="Low complexity" evidence="1">
    <location>
        <begin position="45"/>
        <end position="54"/>
    </location>
</feature>
<name>A0A4C2A7G0_EUMVA</name>
<evidence type="ECO:0000256" key="1">
    <source>
        <dbReference type="SAM" id="MobiDB-lite"/>
    </source>
</evidence>
<organism evidence="2 3">
    <name type="scientific">Eumeta variegata</name>
    <name type="common">Bagworm moth</name>
    <name type="synonym">Eumeta japonica</name>
    <dbReference type="NCBI Taxonomy" id="151549"/>
    <lineage>
        <taxon>Eukaryota</taxon>
        <taxon>Metazoa</taxon>
        <taxon>Ecdysozoa</taxon>
        <taxon>Arthropoda</taxon>
        <taxon>Hexapoda</taxon>
        <taxon>Insecta</taxon>
        <taxon>Pterygota</taxon>
        <taxon>Neoptera</taxon>
        <taxon>Endopterygota</taxon>
        <taxon>Lepidoptera</taxon>
        <taxon>Glossata</taxon>
        <taxon>Ditrysia</taxon>
        <taxon>Tineoidea</taxon>
        <taxon>Psychidae</taxon>
        <taxon>Oiketicinae</taxon>
        <taxon>Eumeta</taxon>
    </lineage>
</organism>
<keyword evidence="3" id="KW-1185">Reference proteome</keyword>